<evidence type="ECO:0000256" key="1">
    <source>
        <dbReference type="ARBA" id="ARBA00022553"/>
    </source>
</evidence>
<dbReference type="SUPFAM" id="SSF49879">
    <property type="entry name" value="SMAD/FHA domain"/>
    <property type="match status" value="1"/>
</dbReference>
<gene>
    <name evidence="4" type="ORF">E4U02_06770</name>
</gene>
<dbReference type="Pfam" id="PF00498">
    <property type="entry name" value="FHA"/>
    <property type="match status" value="1"/>
</dbReference>
<name>A0A4Y9FWB0_9MICO</name>
<evidence type="ECO:0000313" key="5">
    <source>
        <dbReference type="Proteomes" id="UP000298358"/>
    </source>
</evidence>
<dbReference type="InterPro" id="IPR008984">
    <property type="entry name" value="SMAD_FHA_dom_sf"/>
</dbReference>
<keyword evidence="1" id="KW-0597">Phosphoprotein</keyword>
<dbReference type="EMBL" id="SPQB01000011">
    <property type="protein sequence ID" value="TFU33284.1"/>
    <property type="molecule type" value="Genomic_DNA"/>
</dbReference>
<dbReference type="PROSITE" id="PS50006">
    <property type="entry name" value="FHA_DOMAIN"/>
    <property type="match status" value="1"/>
</dbReference>
<proteinExistence type="predicted"/>
<sequence length="438" mass="45579">MRVTYEPGGMLTVVADDGIAVLPGGLPQELIDDVWVGLDSGDGVAAVLDAMERAFGAATSTMPPFAVALLQGEAVRTAVRGDLRVAVQTLRGELELTGGDSGTWLVRLIEDALSVRVLPAQDPPARASELPIGSGAVLAASVSAVFFEPAEADEPARAQGDDARDALVPDDLVTGDPDDAGAAGSGDFAREAPTETLLPDDTRLDPVAPAPKAVDEWPPASHDTLDPSHSGPIEPLGDHDGATLSVEQFAVLREREEESQSLGDHDGATIAVAPDPAPARQAAPVTADIPLDEIEEASAGLDPAPVPRFDVPALPPEPAPRRGRIRLSTGEIVELGRSVIVGRRPRSSRTTGADMPQLVAVESPQNDISRNHVEISSDGETVVVTDLHSTNGTVLYRTGVLGTSADPVRLHPGEQTVVVSGDVIDIGDGVRITFEELP</sequence>
<dbReference type="AlphaFoldDB" id="A0A4Y9FWB0"/>
<dbReference type="CDD" id="cd00060">
    <property type="entry name" value="FHA"/>
    <property type="match status" value="1"/>
</dbReference>
<organism evidence="4 5">
    <name type="scientific">Microbacterium paludicola</name>
    <dbReference type="NCBI Taxonomy" id="300019"/>
    <lineage>
        <taxon>Bacteria</taxon>
        <taxon>Bacillati</taxon>
        <taxon>Actinomycetota</taxon>
        <taxon>Actinomycetes</taxon>
        <taxon>Micrococcales</taxon>
        <taxon>Microbacteriaceae</taxon>
        <taxon>Microbacterium</taxon>
    </lineage>
</organism>
<dbReference type="Gene3D" id="2.60.200.20">
    <property type="match status" value="1"/>
</dbReference>
<dbReference type="OrthoDB" id="5485098at2"/>
<feature type="region of interest" description="Disordered" evidence="2">
    <location>
        <begin position="301"/>
        <end position="323"/>
    </location>
</feature>
<comment type="caution">
    <text evidence="4">The sequence shown here is derived from an EMBL/GenBank/DDBJ whole genome shotgun (WGS) entry which is preliminary data.</text>
</comment>
<feature type="region of interest" description="Disordered" evidence="2">
    <location>
        <begin position="152"/>
        <end position="240"/>
    </location>
</feature>
<accession>A0A4Y9FWB0</accession>
<feature type="domain" description="FHA" evidence="3">
    <location>
        <begin position="339"/>
        <end position="400"/>
    </location>
</feature>
<feature type="compositionally biased region" description="Basic and acidic residues" evidence="2">
    <location>
        <begin position="154"/>
        <end position="167"/>
    </location>
</feature>
<dbReference type="Proteomes" id="UP000298358">
    <property type="component" value="Unassembled WGS sequence"/>
</dbReference>
<protein>
    <submittedName>
        <fullName evidence="4">FHA domain-containing protein</fullName>
    </submittedName>
</protein>
<evidence type="ECO:0000256" key="2">
    <source>
        <dbReference type="SAM" id="MobiDB-lite"/>
    </source>
</evidence>
<dbReference type="RefSeq" id="WP_135114079.1">
    <property type="nucleotide sequence ID" value="NZ_JADGLL010000011.1"/>
</dbReference>
<keyword evidence="5" id="KW-1185">Reference proteome</keyword>
<evidence type="ECO:0000259" key="3">
    <source>
        <dbReference type="PROSITE" id="PS50006"/>
    </source>
</evidence>
<dbReference type="InterPro" id="IPR000253">
    <property type="entry name" value="FHA_dom"/>
</dbReference>
<reference evidence="4 5" key="1">
    <citation type="submission" date="2019-03" db="EMBL/GenBank/DDBJ databases">
        <title>Diversity of the mouse oral microbiome.</title>
        <authorList>
            <person name="Joseph S."/>
            <person name="Aduse-Opoku J."/>
            <person name="Curtis M."/>
            <person name="Wade W."/>
            <person name="Hashim A."/>
        </authorList>
    </citation>
    <scope>NUCLEOTIDE SEQUENCE [LARGE SCALE GENOMIC DNA]</scope>
    <source>
        <strain evidence="4 5">P1012</strain>
    </source>
</reference>
<evidence type="ECO:0000313" key="4">
    <source>
        <dbReference type="EMBL" id="TFU33284.1"/>
    </source>
</evidence>